<dbReference type="GO" id="GO:0016301">
    <property type="term" value="F:kinase activity"/>
    <property type="evidence" value="ECO:0007669"/>
    <property type="project" value="UniProtKB-KW"/>
</dbReference>
<keyword evidence="3" id="KW-0812">Transmembrane</keyword>
<evidence type="ECO:0000256" key="7">
    <source>
        <dbReference type="ARBA" id="ARBA00023136"/>
    </source>
</evidence>
<evidence type="ECO:0000313" key="11">
    <source>
        <dbReference type="Proteomes" id="UP000325081"/>
    </source>
</evidence>
<dbReference type="Pfam" id="PF00560">
    <property type="entry name" value="LRR_1"/>
    <property type="match status" value="2"/>
</dbReference>
<dbReference type="EMBL" id="BKCP01005516">
    <property type="protein sequence ID" value="GER38564.1"/>
    <property type="molecule type" value="Genomic_DNA"/>
</dbReference>
<sequence>MMNTIGMIFMATLWILIMRSQSSDCPQPQGITLEGSVLLTFKCRLNDTLNILTTWGKTQDPCDGTWNGITCDSENVTEILLEDNLLGGELGPELSNLTELQTLNLGNNNLTGQIPKELGLLTNLRDMDLENNRFTGSIPPELGNCTSLIYLTCLRNNEELCLNPPNNICCPK</sequence>
<keyword evidence="2" id="KW-0433">Leucine-rich repeat</keyword>
<dbReference type="PANTHER" id="PTHR47988">
    <property type="entry name" value="SOMATIC EMBRYOGENESIS RECEPTOR KINASE 1"/>
    <property type="match status" value="1"/>
</dbReference>
<evidence type="ECO:0000256" key="6">
    <source>
        <dbReference type="ARBA" id="ARBA00022989"/>
    </source>
</evidence>
<dbReference type="GO" id="GO:0016020">
    <property type="term" value="C:membrane"/>
    <property type="evidence" value="ECO:0007669"/>
    <property type="project" value="UniProtKB-SubCell"/>
</dbReference>
<dbReference type="InterPro" id="IPR013210">
    <property type="entry name" value="LRR_N_plant-typ"/>
</dbReference>
<keyword evidence="6" id="KW-1133">Transmembrane helix</keyword>
<dbReference type="InterPro" id="IPR032675">
    <property type="entry name" value="LRR_dom_sf"/>
</dbReference>
<proteinExistence type="predicted"/>
<dbReference type="Pfam" id="PF08263">
    <property type="entry name" value="LRRNT_2"/>
    <property type="match status" value="1"/>
</dbReference>
<feature type="chain" id="PRO_5022855397" evidence="8">
    <location>
        <begin position="23"/>
        <end position="172"/>
    </location>
</feature>
<feature type="signal peptide" evidence="8">
    <location>
        <begin position="1"/>
        <end position="22"/>
    </location>
</feature>
<organism evidence="10 11">
    <name type="scientific">Striga asiatica</name>
    <name type="common">Asiatic witchweed</name>
    <name type="synonym">Buchnera asiatica</name>
    <dbReference type="NCBI Taxonomy" id="4170"/>
    <lineage>
        <taxon>Eukaryota</taxon>
        <taxon>Viridiplantae</taxon>
        <taxon>Streptophyta</taxon>
        <taxon>Embryophyta</taxon>
        <taxon>Tracheophyta</taxon>
        <taxon>Spermatophyta</taxon>
        <taxon>Magnoliopsida</taxon>
        <taxon>eudicotyledons</taxon>
        <taxon>Gunneridae</taxon>
        <taxon>Pentapetalae</taxon>
        <taxon>asterids</taxon>
        <taxon>lamiids</taxon>
        <taxon>Lamiales</taxon>
        <taxon>Orobanchaceae</taxon>
        <taxon>Buchnereae</taxon>
        <taxon>Striga</taxon>
    </lineage>
</organism>
<evidence type="ECO:0000313" key="10">
    <source>
        <dbReference type="EMBL" id="GER38564.1"/>
    </source>
</evidence>
<keyword evidence="5" id="KW-0677">Repeat</keyword>
<gene>
    <name evidence="10" type="ORF">STAS_15086</name>
</gene>
<evidence type="ECO:0000256" key="3">
    <source>
        <dbReference type="ARBA" id="ARBA00022692"/>
    </source>
</evidence>
<dbReference type="Gene3D" id="3.80.10.10">
    <property type="entry name" value="Ribonuclease Inhibitor"/>
    <property type="match status" value="1"/>
</dbReference>
<keyword evidence="11" id="KW-1185">Reference proteome</keyword>
<keyword evidence="10" id="KW-0675">Receptor</keyword>
<evidence type="ECO:0000256" key="2">
    <source>
        <dbReference type="ARBA" id="ARBA00022614"/>
    </source>
</evidence>
<accession>A0A5A7Q0L8</accession>
<dbReference type="SUPFAM" id="SSF52058">
    <property type="entry name" value="L domain-like"/>
    <property type="match status" value="1"/>
</dbReference>
<dbReference type="InterPro" id="IPR001611">
    <property type="entry name" value="Leu-rich_rpt"/>
</dbReference>
<evidence type="ECO:0000256" key="5">
    <source>
        <dbReference type="ARBA" id="ARBA00022737"/>
    </source>
</evidence>
<reference evidence="11" key="1">
    <citation type="journal article" date="2019" name="Curr. Biol.">
        <title>Genome Sequence of Striga asiatica Provides Insight into the Evolution of Plant Parasitism.</title>
        <authorList>
            <person name="Yoshida S."/>
            <person name="Kim S."/>
            <person name="Wafula E.K."/>
            <person name="Tanskanen J."/>
            <person name="Kim Y.M."/>
            <person name="Honaas L."/>
            <person name="Yang Z."/>
            <person name="Spallek T."/>
            <person name="Conn C.E."/>
            <person name="Ichihashi Y."/>
            <person name="Cheong K."/>
            <person name="Cui S."/>
            <person name="Der J.P."/>
            <person name="Gundlach H."/>
            <person name="Jiao Y."/>
            <person name="Hori C."/>
            <person name="Ishida J.K."/>
            <person name="Kasahara H."/>
            <person name="Kiba T."/>
            <person name="Kim M.S."/>
            <person name="Koo N."/>
            <person name="Laohavisit A."/>
            <person name="Lee Y.H."/>
            <person name="Lumba S."/>
            <person name="McCourt P."/>
            <person name="Mortimer J.C."/>
            <person name="Mutuku J.M."/>
            <person name="Nomura T."/>
            <person name="Sasaki-Sekimoto Y."/>
            <person name="Seto Y."/>
            <person name="Wang Y."/>
            <person name="Wakatake T."/>
            <person name="Sakakibara H."/>
            <person name="Demura T."/>
            <person name="Yamaguchi S."/>
            <person name="Yoneyama K."/>
            <person name="Manabe R.I."/>
            <person name="Nelson D.C."/>
            <person name="Schulman A.H."/>
            <person name="Timko M.P."/>
            <person name="dePamphilis C.W."/>
            <person name="Choi D."/>
            <person name="Shirasu K."/>
        </authorList>
    </citation>
    <scope>NUCLEOTIDE SEQUENCE [LARGE SCALE GENOMIC DNA]</scope>
    <source>
        <strain evidence="11">cv. UVA1</strain>
    </source>
</reference>
<dbReference type="PROSITE" id="PS51450">
    <property type="entry name" value="LRR"/>
    <property type="match status" value="1"/>
</dbReference>
<dbReference type="AlphaFoldDB" id="A0A5A7Q0L8"/>
<keyword evidence="4 8" id="KW-0732">Signal</keyword>
<feature type="domain" description="Leucine-rich repeat-containing N-terminal plant-type" evidence="9">
    <location>
        <begin position="34"/>
        <end position="72"/>
    </location>
</feature>
<protein>
    <submittedName>
        <fullName evidence="10">Receptor-like kinase</fullName>
    </submittedName>
</protein>
<evidence type="ECO:0000256" key="4">
    <source>
        <dbReference type="ARBA" id="ARBA00022729"/>
    </source>
</evidence>
<comment type="caution">
    <text evidence="10">The sequence shown here is derived from an EMBL/GenBank/DDBJ whole genome shotgun (WGS) entry which is preliminary data.</text>
</comment>
<dbReference type="OrthoDB" id="10250902at2759"/>
<keyword evidence="10" id="KW-0808">Transferase</keyword>
<evidence type="ECO:0000259" key="9">
    <source>
        <dbReference type="Pfam" id="PF08263"/>
    </source>
</evidence>
<dbReference type="FunFam" id="3.80.10.10:FF:000129">
    <property type="entry name" value="Leucine-rich repeat receptor-like kinase"/>
    <property type="match status" value="1"/>
</dbReference>
<evidence type="ECO:0000256" key="8">
    <source>
        <dbReference type="SAM" id="SignalP"/>
    </source>
</evidence>
<dbReference type="Proteomes" id="UP000325081">
    <property type="component" value="Unassembled WGS sequence"/>
</dbReference>
<name>A0A5A7Q0L8_STRAF</name>
<keyword evidence="7" id="KW-0472">Membrane</keyword>
<keyword evidence="10" id="KW-0418">Kinase</keyword>
<comment type="subcellular location">
    <subcellularLocation>
        <location evidence="1">Membrane</location>
        <topology evidence="1">Single-pass membrane protein</topology>
    </subcellularLocation>
</comment>
<evidence type="ECO:0000256" key="1">
    <source>
        <dbReference type="ARBA" id="ARBA00004167"/>
    </source>
</evidence>